<organism evidence="4 5">
    <name type="scientific">Acipenser oxyrinchus oxyrinchus</name>
    <dbReference type="NCBI Taxonomy" id="40147"/>
    <lineage>
        <taxon>Eukaryota</taxon>
        <taxon>Metazoa</taxon>
        <taxon>Chordata</taxon>
        <taxon>Craniata</taxon>
        <taxon>Vertebrata</taxon>
        <taxon>Euteleostomi</taxon>
        <taxon>Actinopterygii</taxon>
        <taxon>Chondrostei</taxon>
        <taxon>Acipenseriformes</taxon>
        <taxon>Acipenseridae</taxon>
        <taxon>Acipenser</taxon>
    </lineage>
</organism>
<keyword evidence="1" id="KW-1133">Transmembrane helix</keyword>
<dbReference type="InterPro" id="IPR007110">
    <property type="entry name" value="Ig-like_dom"/>
</dbReference>
<feature type="chain" id="PRO_5042242502" description="Ig-like domain-containing protein" evidence="2">
    <location>
        <begin position="29"/>
        <end position="270"/>
    </location>
</feature>
<feature type="transmembrane region" description="Helical" evidence="1">
    <location>
        <begin position="116"/>
        <end position="140"/>
    </location>
</feature>
<dbReference type="CDD" id="cd00096">
    <property type="entry name" value="Ig"/>
    <property type="match status" value="1"/>
</dbReference>
<name>A0AAD8GJJ3_ACIOX</name>
<evidence type="ECO:0000256" key="1">
    <source>
        <dbReference type="SAM" id="Phobius"/>
    </source>
</evidence>
<keyword evidence="2" id="KW-0732">Signal</keyword>
<evidence type="ECO:0000259" key="3">
    <source>
        <dbReference type="PROSITE" id="PS50835"/>
    </source>
</evidence>
<gene>
    <name evidence="4" type="ORF">AOXY_G62</name>
</gene>
<feature type="domain" description="Ig-like" evidence="3">
    <location>
        <begin position="3"/>
        <end position="92"/>
    </location>
</feature>
<evidence type="ECO:0000313" key="4">
    <source>
        <dbReference type="EMBL" id="KAK1175414.1"/>
    </source>
</evidence>
<keyword evidence="1" id="KW-0812">Transmembrane</keyword>
<dbReference type="InterPro" id="IPR036179">
    <property type="entry name" value="Ig-like_dom_sf"/>
</dbReference>
<dbReference type="AlphaFoldDB" id="A0AAD8GJJ3"/>
<proteinExistence type="predicted"/>
<dbReference type="InterPro" id="IPR013783">
    <property type="entry name" value="Ig-like_fold"/>
</dbReference>
<dbReference type="Proteomes" id="UP001230051">
    <property type="component" value="Unassembled WGS sequence"/>
</dbReference>
<feature type="transmembrane region" description="Helical" evidence="1">
    <location>
        <begin position="152"/>
        <end position="173"/>
    </location>
</feature>
<keyword evidence="5" id="KW-1185">Reference proteome</keyword>
<comment type="caution">
    <text evidence="4">The sequence shown here is derived from an EMBL/GenBank/DDBJ whole genome shotgun (WGS) entry which is preliminary data.</text>
</comment>
<reference evidence="4" key="1">
    <citation type="submission" date="2022-02" db="EMBL/GenBank/DDBJ databases">
        <title>Atlantic sturgeon de novo genome assembly.</title>
        <authorList>
            <person name="Stock M."/>
            <person name="Klopp C."/>
            <person name="Guiguen Y."/>
            <person name="Cabau C."/>
            <person name="Parinello H."/>
            <person name="Santidrian Yebra-Pimentel E."/>
            <person name="Kuhl H."/>
            <person name="Dirks R.P."/>
            <person name="Guessner J."/>
            <person name="Wuertz S."/>
            <person name="Du K."/>
            <person name="Schartl M."/>
        </authorList>
    </citation>
    <scope>NUCLEOTIDE SEQUENCE</scope>
    <source>
        <strain evidence="4">STURGEONOMICS-FGT-2020</strain>
        <tissue evidence="4">Whole blood</tissue>
    </source>
</reference>
<feature type="signal peptide" evidence="2">
    <location>
        <begin position="1"/>
        <end position="28"/>
    </location>
</feature>
<dbReference type="SUPFAM" id="SSF48726">
    <property type="entry name" value="Immunoglobulin"/>
    <property type="match status" value="1"/>
</dbReference>
<protein>
    <recommendedName>
        <fullName evidence="3">Ig-like domain-containing protein</fullName>
    </recommendedName>
</protein>
<accession>A0AAD8GJJ3</accession>
<sequence length="270" mass="30966">MEPSITLRMWSLLCLSLLVIQQIRYRLSMPTVLSNGTDTLVCKAQEVVWKYSWQKEWAPIPPQILLFSEDDTLVISGARADICGRYTCTVENQLSTNQGHYFHLKYGEIWHEKASLYLGTAAVLFEVPWLLSVCFSCINWICKRGFSLPHGFLSFSDLCGNISLLVGFFGFIFRTCDGEHVEVAIAALVILPAILIARVLSWFYHRKKKNCQKNVCHAATLLEILYEMWWRPQMEVFLGSFHPLPYHGTSLCLPIQEKGNKTKRRQDIAT</sequence>
<evidence type="ECO:0000256" key="2">
    <source>
        <dbReference type="SAM" id="SignalP"/>
    </source>
</evidence>
<keyword evidence="1" id="KW-0472">Membrane</keyword>
<dbReference type="EMBL" id="JAGXEW010000001">
    <property type="protein sequence ID" value="KAK1175414.1"/>
    <property type="molecule type" value="Genomic_DNA"/>
</dbReference>
<evidence type="ECO:0000313" key="5">
    <source>
        <dbReference type="Proteomes" id="UP001230051"/>
    </source>
</evidence>
<feature type="transmembrane region" description="Helical" evidence="1">
    <location>
        <begin position="185"/>
        <end position="204"/>
    </location>
</feature>
<dbReference type="Gene3D" id="2.60.40.10">
    <property type="entry name" value="Immunoglobulins"/>
    <property type="match status" value="1"/>
</dbReference>
<dbReference type="PROSITE" id="PS50835">
    <property type="entry name" value="IG_LIKE"/>
    <property type="match status" value="1"/>
</dbReference>